<dbReference type="PROSITE" id="PS00154">
    <property type="entry name" value="ATPASE_E1_E2"/>
    <property type="match status" value="1"/>
</dbReference>
<dbReference type="Pfam" id="PF00689">
    <property type="entry name" value="Cation_ATPase_C"/>
    <property type="match status" value="1"/>
</dbReference>
<dbReference type="InterPro" id="IPR050510">
    <property type="entry name" value="Cation_transp_ATPase_P-type"/>
</dbReference>
<keyword evidence="7 9" id="KW-1133">Transmembrane helix</keyword>
<feature type="transmembrane region" description="Helical" evidence="9">
    <location>
        <begin position="738"/>
        <end position="762"/>
    </location>
</feature>
<dbReference type="InterPro" id="IPR001757">
    <property type="entry name" value="P_typ_ATPase"/>
</dbReference>
<protein>
    <submittedName>
        <fullName evidence="11">Cation-transporting P-type ATPase</fullName>
    </submittedName>
</protein>
<keyword evidence="8 9" id="KW-0472">Membrane</keyword>
<feature type="transmembrane region" description="Helical" evidence="9">
    <location>
        <begin position="697"/>
        <end position="718"/>
    </location>
</feature>
<comment type="subcellular location">
    <subcellularLocation>
        <location evidence="1">Membrane</location>
        <topology evidence="1">Multi-pass membrane protein</topology>
    </subcellularLocation>
</comment>
<dbReference type="Pfam" id="PF00690">
    <property type="entry name" value="Cation_ATPase_N"/>
    <property type="match status" value="1"/>
</dbReference>
<dbReference type="PANTHER" id="PTHR43294:SF20">
    <property type="entry name" value="P-TYPE ATPASE"/>
    <property type="match status" value="1"/>
</dbReference>
<evidence type="ECO:0000256" key="4">
    <source>
        <dbReference type="ARBA" id="ARBA00022741"/>
    </source>
</evidence>
<evidence type="ECO:0000256" key="8">
    <source>
        <dbReference type="ARBA" id="ARBA00023136"/>
    </source>
</evidence>
<comment type="caution">
    <text evidence="11">The sequence shown here is derived from an EMBL/GenBank/DDBJ whole genome shotgun (WGS) entry which is preliminary data.</text>
</comment>
<evidence type="ECO:0000256" key="6">
    <source>
        <dbReference type="ARBA" id="ARBA00022967"/>
    </source>
</evidence>
<dbReference type="PRINTS" id="PR00120">
    <property type="entry name" value="HATPASE"/>
</dbReference>
<dbReference type="Pfam" id="PF13246">
    <property type="entry name" value="Cation_ATPase"/>
    <property type="match status" value="1"/>
</dbReference>
<dbReference type="InterPro" id="IPR006068">
    <property type="entry name" value="ATPase_P-typ_cation-transptr_C"/>
</dbReference>
<dbReference type="RefSeq" id="WP_367965894.1">
    <property type="nucleotide sequence ID" value="NZ_JBAKFI010000003.1"/>
</dbReference>
<evidence type="ECO:0000256" key="3">
    <source>
        <dbReference type="ARBA" id="ARBA00022692"/>
    </source>
</evidence>
<dbReference type="SFLD" id="SFLDF00027">
    <property type="entry name" value="p-type_atpase"/>
    <property type="match status" value="1"/>
</dbReference>
<dbReference type="PRINTS" id="PR00119">
    <property type="entry name" value="CATATPASE"/>
</dbReference>
<dbReference type="Gene3D" id="2.70.150.10">
    <property type="entry name" value="Calcium-transporting ATPase, cytoplasmic transduction domain A"/>
    <property type="match status" value="1"/>
</dbReference>
<dbReference type="EMBL" id="JBAKFJ010000001">
    <property type="protein sequence ID" value="MEX0385410.1"/>
    <property type="molecule type" value="Genomic_DNA"/>
</dbReference>
<dbReference type="InterPro" id="IPR004014">
    <property type="entry name" value="ATPase_P-typ_cation-transptr_N"/>
</dbReference>
<feature type="transmembrane region" description="Helical" evidence="9">
    <location>
        <begin position="665"/>
        <end position="685"/>
    </location>
</feature>
<keyword evidence="4" id="KW-0547">Nucleotide-binding</keyword>
<dbReference type="InterPro" id="IPR023299">
    <property type="entry name" value="ATPase_P-typ_cyto_dom_N"/>
</dbReference>
<evidence type="ECO:0000256" key="2">
    <source>
        <dbReference type="ARBA" id="ARBA00005675"/>
    </source>
</evidence>
<dbReference type="SFLD" id="SFLDS00003">
    <property type="entry name" value="Haloacid_Dehalogenase"/>
    <property type="match status" value="1"/>
</dbReference>
<dbReference type="PANTHER" id="PTHR43294">
    <property type="entry name" value="SODIUM/POTASSIUM-TRANSPORTING ATPASE SUBUNIT ALPHA"/>
    <property type="match status" value="1"/>
</dbReference>
<feature type="transmembrane region" description="Helical" evidence="9">
    <location>
        <begin position="83"/>
        <end position="102"/>
    </location>
</feature>
<dbReference type="SFLD" id="SFLDG00002">
    <property type="entry name" value="C1.7:_P-type_atpase_like"/>
    <property type="match status" value="1"/>
</dbReference>
<feature type="transmembrane region" description="Helical" evidence="9">
    <location>
        <begin position="247"/>
        <end position="265"/>
    </location>
</feature>
<keyword evidence="3 9" id="KW-0812">Transmembrane</keyword>
<keyword evidence="12" id="KW-1185">Reference proteome</keyword>
<evidence type="ECO:0000256" key="1">
    <source>
        <dbReference type="ARBA" id="ARBA00004141"/>
    </source>
</evidence>
<evidence type="ECO:0000256" key="7">
    <source>
        <dbReference type="ARBA" id="ARBA00022989"/>
    </source>
</evidence>
<dbReference type="NCBIfam" id="TIGR01494">
    <property type="entry name" value="ATPase_P-type"/>
    <property type="match status" value="2"/>
</dbReference>
<feature type="transmembrane region" description="Helical" evidence="9">
    <location>
        <begin position="59"/>
        <end position="77"/>
    </location>
</feature>
<dbReference type="SUPFAM" id="SSF56784">
    <property type="entry name" value="HAD-like"/>
    <property type="match status" value="1"/>
</dbReference>
<dbReference type="InterPro" id="IPR036412">
    <property type="entry name" value="HAD-like_sf"/>
</dbReference>
<feature type="transmembrane region" description="Helical" evidence="9">
    <location>
        <begin position="277"/>
        <end position="297"/>
    </location>
</feature>
<dbReference type="Gene3D" id="1.20.1110.10">
    <property type="entry name" value="Calcium-transporting ATPase, transmembrane domain"/>
    <property type="match status" value="1"/>
</dbReference>
<dbReference type="SMART" id="SM00831">
    <property type="entry name" value="Cation_ATPase_N"/>
    <property type="match status" value="1"/>
</dbReference>
<dbReference type="InterPro" id="IPR018303">
    <property type="entry name" value="ATPase_P-typ_P_site"/>
</dbReference>
<evidence type="ECO:0000256" key="5">
    <source>
        <dbReference type="ARBA" id="ARBA00022840"/>
    </source>
</evidence>
<feature type="transmembrane region" description="Helical" evidence="9">
    <location>
        <begin position="836"/>
        <end position="855"/>
    </location>
</feature>
<gene>
    <name evidence="11" type="ORF">V6X64_00175</name>
</gene>
<evidence type="ECO:0000313" key="11">
    <source>
        <dbReference type="EMBL" id="MEX0385410.1"/>
    </source>
</evidence>
<dbReference type="SUPFAM" id="SSF81660">
    <property type="entry name" value="Metal cation-transporting ATPase, ATP-binding domain N"/>
    <property type="match status" value="1"/>
</dbReference>
<dbReference type="SUPFAM" id="SSF81653">
    <property type="entry name" value="Calcium ATPase, transduction domain A"/>
    <property type="match status" value="1"/>
</dbReference>
<proteinExistence type="inferred from homology"/>
<dbReference type="Gene3D" id="3.40.50.1000">
    <property type="entry name" value="HAD superfamily/HAD-like"/>
    <property type="match status" value="1"/>
</dbReference>
<dbReference type="InterPro" id="IPR044492">
    <property type="entry name" value="P_typ_ATPase_HD_dom"/>
</dbReference>
<organism evidence="11 12">
    <name type="scientific">Spiribacter onubensis</name>
    <dbReference type="NCBI Taxonomy" id="3122420"/>
    <lineage>
        <taxon>Bacteria</taxon>
        <taxon>Pseudomonadati</taxon>
        <taxon>Pseudomonadota</taxon>
        <taxon>Gammaproteobacteria</taxon>
        <taxon>Chromatiales</taxon>
        <taxon>Ectothiorhodospiraceae</taxon>
        <taxon>Spiribacter</taxon>
    </lineage>
</organism>
<evidence type="ECO:0000259" key="10">
    <source>
        <dbReference type="SMART" id="SM00831"/>
    </source>
</evidence>
<name>A0ABV3S7V3_9GAMM</name>
<keyword evidence="6" id="KW-1278">Translocase</keyword>
<keyword evidence="5" id="KW-0067">ATP-binding</keyword>
<accession>A0ABV3S7V3</accession>
<feature type="transmembrane region" description="Helical" evidence="9">
    <location>
        <begin position="768"/>
        <end position="789"/>
    </location>
</feature>
<dbReference type="Gene3D" id="3.40.1110.10">
    <property type="entry name" value="Calcium-transporting ATPase, cytoplasmic domain N"/>
    <property type="match status" value="1"/>
</dbReference>
<dbReference type="InterPro" id="IPR008250">
    <property type="entry name" value="ATPase_P-typ_transduc_dom_A_sf"/>
</dbReference>
<dbReference type="Proteomes" id="UP001556653">
    <property type="component" value="Unassembled WGS sequence"/>
</dbReference>
<evidence type="ECO:0000313" key="12">
    <source>
        <dbReference type="Proteomes" id="UP001556653"/>
    </source>
</evidence>
<dbReference type="Pfam" id="PF00122">
    <property type="entry name" value="E1-E2_ATPase"/>
    <property type="match status" value="1"/>
</dbReference>
<reference evidence="11 12" key="1">
    <citation type="submission" date="2024-02" db="EMBL/GenBank/DDBJ databases">
        <title>New especies of Spiribacter isolated from saline water.</title>
        <authorList>
            <person name="Leon M.J."/>
            <person name="De La Haba R."/>
            <person name="Sanchez-Porro C."/>
            <person name="Ventosa A."/>
        </authorList>
    </citation>
    <scope>NUCLEOTIDE SEQUENCE [LARGE SCALE GENOMIC DNA]</scope>
    <source>
        <strain evidence="12">ag22IC4-227</strain>
    </source>
</reference>
<dbReference type="InterPro" id="IPR059000">
    <property type="entry name" value="ATPase_P-type_domA"/>
</dbReference>
<comment type="similarity">
    <text evidence="2">Belongs to the cation transport ATPase (P-type) (TC 3.A.3) family. Type IIA subfamily.</text>
</comment>
<dbReference type="InterPro" id="IPR023298">
    <property type="entry name" value="ATPase_P-typ_TM_dom_sf"/>
</dbReference>
<dbReference type="SUPFAM" id="SSF81665">
    <property type="entry name" value="Calcium ATPase, transmembrane domain M"/>
    <property type="match status" value="1"/>
</dbReference>
<feature type="transmembrane region" description="Helical" evidence="9">
    <location>
        <begin position="801"/>
        <end position="824"/>
    </location>
</feature>
<evidence type="ECO:0000256" key="9">
    <source>
        <dbReference type="SAM" id="Phobius"/>
    </source>
</evidence>
<feature type="domain" description="Cation-transporting P-type ATPase N-terminal" evidence="10">
    <location>
        <begin position="5"/>
        <end position="79"/>
    </location>
</feature>
<sequence>MTEQAWHKRSPETVARQLEVNPARGLDRQTVSRRYRHYGANRLAGRRQRHPLRILLRQFRSIVILVLTVAGLLALLLGHHVEAAAVMAVVVINTLIGFFSEWRAARSMAALQGLQADRVRVRRAGRSEEIAATELVPGDVLLLSEGDLVPADARVVEAEGLQCDQAALTGESVPVSKTADAVAADTPLAERQGMLYKGTTLTRGAGVAIVTAIGMDTELGTIADLTASARSTATPLQARLDQLGHRLAWVVLALALGLAALGLLAGRDMLVMVETAIALGVAAVPEGLPIVATLALARGMWLMARRNALINHLAAVETLGSTGIILTDKTGTLTANRMHLETLVLPPDVEDETAARRRALAVGVLCSNAELAADSDDGADHGDPMEIALLEAGREAGIHRGQLIDDCPEVYEQPFDAERMMMATCHETSGDGLRVAVKGAPEAVLAASDMDEAGRDEWRARVEELAGGGLRPLLLAERGIGAVPDDPDQLYQALQPVGLAGLMDPPRPGVADAVAACQRAGVQVIMVTGDQAATARAIAAAVGIGTAEDLRVVEGQDLGDGDGDGSGTDATAITEAQVFARVTPAQKLDLVTAFQDAGYVVAMTGDGVNDAPALKKADIGIAMGQRGTDAAREVGDIILQDDRFERIVTAIRHGRGIFANIRRSLMFMLCTNFAEVAGVALATLAGAPLPLLPLQILYLNLLTDVFPALALAVGAAPANVMQQPPRPAGEAILTRRHWLAIGAWSAVIAATILAVLYLALTALGLDQASAVTVSFLTLGFSKLWFVFALREPATALWRGTVAGNPWIWVSLGVCGVLLAAAVYLPGLDRVLGTAPIGGAGWLLVIAASLVPLMIGELRRLALAIRP</sequence>
<dbReference type="InterPro" id="IPR023214">
    <property type="entry name" value="HAD_sf"/>
</dbReference>